<evidence type="ECO:0000313" key="2">
    <source>
        <dbReference type="Proteomes" id="UP000813068"/>
    </source>
</evidence>
<comment type="caution">
    <text evidence="1">The sequence shown here is derived from an EMBL/GenBank/DDBJ whole genome shotgun (WGS) entry which is preliminary data.</text>
</comment>
<name>A0ABS6MW32_9GAMM</name>
<accession>A0ABS6MW32</accession>
<organism evidence="1 2">
    <name type="scientific">Geopseudomonas aromaticivorans</name>
    <dbReference type="NCBI Taxonomy" id="2849492"/>
    <lineage>
        <taxon>Bacteria</taxon>
        <taxon>Pseudomonadati</taxon>
        <taxon>Pseudomonadota</taxon>
        <taxon>Gammaproteobacteria</taxon>
        <taxon>Pseudomonadales</taxon>
        <taxon>Pseudomonadaceae</taxon>
        <taxon>Geopseudomonas</taxon>
    </lineage>
</organism>
<dbReference type="Proteomes" id="UP000813068">
    <property type="component" value="Unassembled WGS sequence"/>
</dbReference>
<keyword evidence="2" id="KW-1185">Reference proteome</keyword>
<protein>
    <submittedName>
        <fullName evidence="1">Uncharacterized protein</fullName>
    </submittedName>
</protein>
<evidence type="ECO:0000313" key="1">
    <source>
        <dbReference type="EMBL" id="MBV2133018.1"/>
    </source>
</evidence>
<dbReference type="EMBL" id="JAHRGL010000019">
    <property type="protein sequence ID" value="MBV2133018.1"/>
    <property type="molecule type" value="Genomic_DNA"/>
</dbReference>
<sequence>MEGLTITPWLFAASGNDPTCMHGAVAMSTMNFQEVNLDKKPNLDLIWDLDRLEQRELAQRFIRLFENRLCVYSESVSQLYTNYGLHFPAELGRKMVVLPNPYAFHDTLNHISPYSVRKTGLCVLPGQFQGHNGLLLARLGAQGEMLQARPFKSALAQIISKLKQNGDVFLPVLMKGDLREFDQRMPYLHLHRLQLTQLPHLSAFERNDLQQTVTRKLLMLYRQADQLSC</sequence>
<dbReference type="RefSeq" id="WP_217681479.1">
    <property type="nucleotide sequence ID" value="NZ_JAHRGL010000019.1"/>
</dbReference>
<proteinExistence type="predicted"/>
<reference evidence="1 2" key="1">
    <citation type="submission" date="2021-06" db="EMBL/GenBank/DDBJ databases">
        <title>Differences between aerobic and microaerobic xylene degrading microbial communities.</title>
        <authorList>
            <person name="Banerjee S."/>
            <person name="Tancsics A."/>
        </authorList>
    </citation>
    <scope>NUCLEOTIDE SEQUENCE [LARGE SCALE GENOMIC DNA]</scope>
    <source>
        <strain evidence="1 2">MAP12</strain>
    </source>
</reference>
<gene>
    <name evidence="1" type="ORF">KRX52_09410</name>
</gene>